<dbReference type="EMBL" id="NOIG01000006">
    <property type="protein sequence ID" value="OYD50545.1"/>
    <property type="molecule type" value="Genomic_DNA"/>
</dbReference>
<dbReference type="PANTHER" id="PTHR42957">
    <property type="entry name" value="HELICASE MJ1565-RELATED"/>
    <property type="match status" value="1"/>
</dbReference>
<feature type="domain" description="Helicase HerA central" evidence="1">
    <location>
        <begin position="77"/>
        <end position="296"/>
    </location>
</feature>
<protein>
    <recommendedName>
        <fullName evidence="1">Helicase HerA central domain-containing protein</fullName>
    </recommendedName>
</protein>
<evidence type="ECO:0000313" key="2">
    <source>
        <dbReference type="EMBL" id="OYD50545.1"/>
    </source>
</evidence>
<dbReference type="Proteomes" id="UP000215441">
    <property type="component" value="Unassembled WGS sequence"/>
</dbReference>
<dbReference type="InterPro" id="IPR027417">
    <property type="entry name" value="P-loop_NTPase"/>
</dbReference>
<dbReference type="AlphaFoldDB" id="A0A235EQ47"/>
<dbReference type="Pfam" id="PF01935">
    <property type="entry name" value="DUF87"/>
    <property type="match status" value="1"/>
</dbReference>
<comment type="caution">
    <text evidence="2">The sequence shown here is derived from an EMBL/GenBank/DDBJ whole genome shotgun (WGS) entry which is preliminary data.</text>
</comment>
<proteinExistence type="predicted"/>
<keyword evidence="3" id="KW-1185">Reference proteome</keyword>
<dbReference type="Gene3D" id="3.40.50.300">
    <property type="entry name" value="P-loop containing nucleotide triphosphate hydrolases"/>
    <property type="match status" value="1"/>
</dbReference>
<dbReference type="OrthoDB" id="9816422at2"/>
<accession>A0A235EQ47</accession>
<gene>
    <name evidence="2" type="ORF">CBY09_10935</name>
</gene>
<dbReference type="RefSeq" id="WP_094289357.1">
    <property type="nucleotide sequence ID" value="NZ_NOIG01000006.1"/>
</dbReference>
<dbReference type="SUPFAM" id="SSF52540">
    <property type="entry name" value="P-loop containing nucleoside triphosphate hydrolases"/>
    <property type="match status" value="1"/>
</dbReference>
<dbReference type="InterPro" id="IPR008571">
    <property type="entry name" value="HerA-like"/>
</dbReference>
<sequence>MSDHLKPIGGNAYRGKEPIEGVFVDSVGKHLVVGQRDQSKRSGASIFLGKVGERVPSTEYFDYNVWLDAEFPHVVFVAGKRGSGKSYDLGIVLEGLSATDGNFSMKPSGFSSVLFDLQSQFWALGGTLNGQLAADVAQVDKLAKWNVKGAVKPPVLFLPVGSNPITGTERPMTVPPSSLELEDWLSLLGTKRFEAMGQAIATCRQVAVRTKPNFEIADLVAILQRPQQYQDLATFQQSTFDAVLWRLMALDETGLFKGGQSVLDDILTPDRCSIVLMRDLPEDLKAVTVAVLMRQIERAMSRHHQQRKVAARTGAPEDRSKPSRIWVMIDEAHLVCPAGDKTSANEVIVDYVKRGRDAGLSLVLATQQPSAIDASAISQVDVTILHKLTIDADIAAATARLPAPLPSSTRVREKDISDPKLLVRELAPGEALISDSEASRTFVLRLRPRVSPHGGGEPML</sequence>
<reference evidence="2 3" key="1">
    <citation type="submission" date="2017-07" db="EMBL/GenBank/DDBJ databases">
        <title>Acidovorax KNDSW TSA 6 genome sequence and assembly.</title>
        <authorList>
            <person name="Mayilraj S."/>
        </authorList>
    </citation>
    <scope>NUCLEOTIDE SEQUENCE [LARGE SCALE GENOMIC DNA]</scope>
    <source>
        <strain evidence="2 3">KNDSW-TSA6</strain>
    </source>
</reference>
<evidence type="ECO:0000313" key="3">
    <source>
        <dbReference type="Proteomes" id="UP000215441"/>
    </source>
</evidence>
<name>A0A235EQ47_9BURK</name>
<dbReference type="PANTHER" id="PTHR42957:SF1">
    <property type="entry name" value="HELICASE MJ1565-RELATED"/>
    <property type="match status" value="1"/>
</dbReference>
<organism evidence="2 3">
    <name type="scientific">Acidovorax kalamii</name>
    <dbReference type="NCBI Taxonomy" id="2004485"/>
    <lineage>
        <taxon>Bacteria</taxon>
        <taxon>Pseudomonadati</taxon>
        <taxon>Pseudomonadota</taxon>
        <taxon>Betaproteobacteria</taxon>
        <taxon>Burkholderiales</taxon>
        <taxon>Comamonadaceae</taxon>
        <taxon>Acidovorax</taxon>
    </lineage>
</organism>
<evidence type="ECO:0000259" key="1">
    <source>
        <dbReference type="Pfam" id="PF01935"/>
    </source>
</evidence>
<dbReference type="InterPro" id="IPR002789">
    <property type="entry name" value="HerA_central"/>
</dbReference>